<keyword evidence="3" id="KW-1185">Reference proteome</keyword>
<evidence type="ECO:0000256" key="1">
    <source>
        <dbReference type="SAM" id="SignalP"/>
    </source>
</evidence>
<protein>
    <recommendedName>
        <fullName evidence="4">Secreted protein</fullName>
    </recommendedName>
</protein>
<evidence type="ECO:0000313" key="2">
    <source>
        <dbReference type="EMBL" id="MFD1538093.1"/>
    </source>
</evidence>
<gene>
    <name evidence="2" type="ORF">ACFSJ0_13655</name>
</gene>
<evidence type="ECO:0008006" key="4">
    <source>
        <dbReference type="Google" id="ProtNLM"/>
    </source>
</evidence>
<sequence length="162" mass="17375">MRIFRRGAFAVAAIVSLIATLGIQSPASADAATDSRLLSLTSSSLFARGAFGSPWKVGDCHLEFPSYVYIESGTTRVHVHAVSDTDFTKHADVWHSRLVFMDAQQRVVASVGSTGESVLDSPQMVPAEGDEGPSIVYEWDHVAVVPNGIPSRAVSVRWLSAC</sequence>
<proteinExistence type="predicted"/>
<organism evidence="2 3">
    <name type="scientific">Nonomuraea guangzhouensis</name>
    <dbReference type="NCBI Taxonomy" id="1291555"/>
    <lineage>
        <taxon>Bacteria</taxon>
        <taxon>Bacillati</taxon>
        <taxon>Actinomycetota</taxon>
        <taxon>Actinomycetes</taxon>
        <taxon>Streptosporangiales</taxon>
        <taxon>Streptosporangiaceae</taxon>
        <taxon>Nonomuraea</taxon>
    </lineage>
</organism>
<accession>A0ABW4G756</accession>
<feature type="signal peptide" evidence="1">
    <location>
        <begin position="1"/>
        <end position="31"/>
    </location>
</feature>
<reference evidence="3" key="1">
    <citation type="journal article" date="2019" name="Int. J. Syst. Evol. Microbiol.">
        <title>The Global Catalogue of Microorganisms (GCM) 10K type strain sequencing project: providing services to taxonomists for standard genome sequencing and annotation.</title>
        <authorList>
            <consortium name="The Broad Institute Genomics Platform"/>
            <consortium name="The Broad Institute Genome Sequencing Center for Infectious Disease"/>
            <person name="Wu L."/>
            <person name="Ma J."/>
        </authorList>
    </citation>
    <scope>NUCLEOTIDE SEQUENCE [LARGE SCALE GENOMIC DNA]</scope>
    <source>
        <strain evidence="3">CGMCC 1.15399</strain>
    </source>
</reference>
<feature type="chain" id="PRO_5046636641" description="Secreted protein" evidence="1">
    <location>
        <begin position="32"/>
        <end position="162"/>
    </location>
</feature>
<dbReference type="Proteomes" id="UP001597097">
    <property type="component" value="Unassembled WGS sequence"/>
</dbReference>
<dbReference type="RefSeq" id="WP_219531153.1">
    <property type="nucleotide sequence ID" value="NZ_JAHKRM010000010.1"/>
</dbReference>
<keyword evidence="1" id="KW-0732">Signal</keyword>
<comment type="caution">
    <text evidence="2">The sequence shown here is derived from an EMBL/GenBank/DDBJ whole genome shotgun (WGS) entry which is preliminary data.</text>
</comment>
<name>A0ABW4G756_9ACTN</name>
<evidence type="ECO:0000313" key="3">
    <source>
        <dbReference type="Proteomes" id="UP001597097"/>
    </source>
</evidence>
<dbReference type="EMBL" id="JBHUCM010000012">
    <property type="protein sequence ID" value="MFD1538093.1"/>
    <property type="molecule type" value="Genomic_DNA"/>
</dbReference>